<feature type="region of interest" description="Disordered" evidence="3">
    <location>
        <begin position="1"/>
        <end position="80"/>
    </location>
</feature>
<name>A0A553N866_TIGCA</name>
<dbReference type="PANTHER" id="PTHR45911:SF4">
    <property type="entry name" value="MULTIPLE C2 AND TRANSMEMBRANE DOMAIN-CONTAINING PROTEIN"/>
    <property type="match status" value="1"/>
</dbReference>
<feature type="compositionally biased region" description="Low complexity" evidence="3">
    <location>
        <begin position="65"/>
        <end position="79"/>
    </location>
</feature>
<keyword evidence="4" id="KW-0472">Membrane</keyword>
<dbReference type="InterPro" id="IPR000008">
    <property type="entry name" value="C2_dom"/>
</dbReference>
<keyword evidence="2" id="KW-0106">Calcium</keyword>
<dbReference type="PROSITE" id="PS50004">
    <property type="entry name" value="C2"/>
    <property type="match status" value="1"/>
</dbReference>
<reference evidence="6 7" key="1">
    <citation type="journal article" date="2018" name="Nat. Ecol. Evol.">
        <title>Genomic signatures of mitonuclear coevolution across populations of Tigriopus californicus.</title>
        <authorList>
            <person name="Barreto F.S."/>
            <person name="Watson E.T."/>
            <person name="Lima T.G."/>
            <person name="Willett C.S."/>
            <person name="Edmands S."/>
            <person name="Li W."/>
            <person name="Burton R.S."/>
        </authorList>
    </citation>
    <scope>NUCLEOTIDE SEQUENCE [LARGE SCALE GENOMIC DNA]</scope>
    <source>
        <strain evidence="6 7">San Diego</strain>
    </source>
</reference>
<dbReference type="Pfam" id="PF00168">
    <property type="entry name" value="C2"/>
    <property type="match status" value="1"/>
</dbReference>
<evidence type="ECO:0000313" key="7">
    <source>
        <dbReference type="Proteomes" id="UP000318571"/>
    </source>
</evidence>
<evidence type="ECO:0000313" key="6">
    <source>
        <dbReference type="EMBL" id="TRY61632.1"/>
    </source>
</evidence>
<dbReference type="GO" id="GO:0030672">
    <property type="term" value="C:synaptic vesicle membrane"/>
    <property type="evidence" value="ECO:0007669"/>
    <property type="project" value="TreeGrafter"/>
</dbReference>
<dbReference type="STRING" id="6832.A0A553N866"/>
<dbReference type="SMART" id="SM00239">
    <property type="entry name" value="C2"/>
    <property type="match status" value="1"/>
</dbReference>
<evidence type="ECO:0000256" key="3">
    <source>
        <dbReference type="SAM" id="MobiDB-lite"/>
    </source>
</evidence>
<dbReference type="PRINTS" id="PR00360">
    <property type="entry name" value="C2DOMAIN"/>
</dbReference>
<keyword evidence="4" id="KW-0812">Transmembrane</keyword>
<evidence type="ECO:0000259" key="5">
    <source>
        <dbReference type="PROSITE" id="PS50004"/>
    </source>
</evidence>
<comment type="caution">
    <text evidence="6">The sequence shown here is derived from an EMBL/GenBank/DDBJ whole genome shotgun (WGS) entry which is preliminary data.</text>
</comment>
<evidence type="ECO:0000256" key="4">
    <source>
        <dbReference type="SAM" id="Phobius"/>
    </source>
</evidence>
<feature type="region of interest" description="Disordered" evidence="3">
    <location>
        <begin position="495"/>
        <end position="543"/>
    </location>
</feature>
<feature type="domain" description="C2" evidence="5">
    <location>
        <begin position="86"/>
        <end position="204"/>
    </location>
</feature>
<feature type="compositionally biased region" description="Basic and acidic residues" evidence="3">
    <location>
        <begin position="514"/>
        <end position="529"/>
    </location>
</feature>
<evidence type="ECO:0000256" key="1">
    <source>
        <dbReference type="ARBA" id="ARBA00022723"/>
    </source>
</evidence>
<proteinExistence type="predicted"/>
<protein>
    <recommendedName>
        <fullName evidence="5">C2 domain-containing protein</fullName>
    </recommendedName>
</protein>
<feature type="compositionally biased region" description="Basic and acidic residues" evidence="3">
    <location>
        <begin position="18"/>
        <end position="29"/>
    </location>
</feature>
<feature type="compositionally biased region" description="Polar residues" evidence="3">
    <location>
        <begin position="495"/>
        <end position="512"/>
    </location>
</feature>
<dbReference type="AlphaFoldDB" id="A0A553N866"/>
<dbReference type="SUPFAM" id="SSF49562">
    <property type="entry name" value="C2 domain (Calcium/lipid-binding domain, CaLB)"/>
    <property type="match status" value="1"/>
</dbReference>
<dbReference type="GO" id="GO:0046928">
    <property type="term" value="P:regulation of neurotransmitter secretion"/>
    <property type="evidence" value="ECO:0007669"/>
    <property type="project" value="TreeGrafter"/>
</dbReference>
<feature type="transmembrane region" description="Helical" evidence="4">
    <location>
        <begin position="297"/>
        <end position="321"/>
    </location>
</feature>
<keyword evidence="1" id="KW-0479">Metal-binding</keyword>
<feature type="compositionally biased region" description="Polar residues" evidence="3">
    <location>
        <begin position="44"/>
        <end position="60"/>
    </location>
</feature>
<dbReference type="EMBL" id="VCGU01000459">
    <property type="protein sequence ID" value="TRY61632.1"/>
    <property type="molecule type" value="Genomic_DNA"/>
</dbReference>
<evidence type="ECO:0000256" key="2">
    <source>
        <dbReference type="ARBA" id="ARBA00022837"/>
    </source>
</evidence>
<feature type="compositionally biased region" description="Acidic residues" evidence="3">
    <location>
        <begin position="30"/>
        <end position="39"/>
    </location>
</feature>
<sequence>MMKNSPLFIRKFKRHSERKSSSSQDHDAEPISDDEDGEDAIMPPSNSGTPSRSPSFRSQTGGSLGSRSRSGSCSNGVVGPINLAVPRDSQSFELRRTLDNLNDVGQLRVRLVRAEGLYAADFGGKSDPFAVIRLGQGSKYESKTIPKTLNPEWNEEYFFNVTDISDMLYVRIYDRDRFHDPEYLGGVVIPLLKIPRSPLEQVFALKDKKFDKRARGNHPRVTLRFEIQWNKVRAAVKAIEDHEVTPQDPFSRLLFVANVQRLRKVLNFCERVNDFLTSCFEWENPWRSVKAFLFFEFMAYFFEPYLLPIIILVFVFAYPIYADDAMLEEWFDSRDALSTPTGEEPDSDDEKEGNKTIAEKLKTVQEVSAFVQNNLGLLASTAERLKNLMNFSVPYFSWTAVAFLVFSAIVFYMFPLRVLVMLWGVNKFSKKLINPNYETSSEFVSFLARVPDDPTLHKSKILSIYDPVLLKIEEEERTKKKVVSNLAKRVSSLFTKSEPTSNPLKQQASFKSDTVVKLKSDQDEAKPVADESNPNAPIRSDSI</sequence>
<organism evidence="6 7">
    <name type="scientific">Tigriopus californicus</name>
    <name type="common">Marine copepod</name>
    <dbReference type="NCBI Taxonomy" id="6832"/>
    <lineage>
        <taxon>Eukaryota</taxon>
        <taxon>Metazoa</taxon>
        <taxon>Ecdysozoa</taxon>
        <taxon>Arthropoda</taxon>
        <taxon>Crustacea</taxon>
        <taxon>Multicrustacea</taxon>
        <taxon>Hexanauplia</taxon>
        <taxon>Copepoda</taxon>
        <taxon>Harpacticoida</taxon>
        <taxon>Harpacticidae</taxon>
        <taxon>Tigriopus</taxon>
    </lineage>
</organism>
<keyword evidence="7" id="KW-1185">Reference proteome</keyword>
<dbReference type="GO" id="GO:0005509">
    <property type="term" value="F:calcium ion binding"/>
    <property type="evidence" value="ECO:0007669"/>
    <property type="project" value="TreeGrafter"/>
</dbReference>
<feature type="transmembrane region" description="Helical" evidence="4">
    <location>
        <begin position="395"/>
        <end position="423"/>
    </location>
</feature>
<dbReference type="Proteomes" id="UP000318571">
    <property type="component" value="Chromosome 8"/>
</dbReference>
<dbReference type="PANTHER" id="PTHR45911">
    <property type="entry name" value="C2 DOMAIN-CONTAINING PROTEIN"/>
    <property type="match status" value="1"/>
</dbReference>
<dbReference type="Gene3D" id="2.60.40.150">
    <property type="entry name" value="C2 domain"/>
    <property type="match status" value="1"/>
</dbReference>
<dbReference type="InterPro" id="IPR035892">
    <property type="entry name" value="C2_domain_sf"/>
</dbReference>
<accession>A0A553N866</accession>
<keyword evidence="4" id="KW-1133">Transmembrane helix</keyword>
<gene>
    <name evidence="6" type="ORF">TCAL_01816</name>
</gene>